<dbReference type="PANTHER" id="PTHR37528">
    <property type="entry name" value="UPF0149 PROTEIN YGFB"/>
    <property type="match status" value="1"/>
</dbReference>
<sequence>MADIYSKLLEALRNLDSYADLPEIHGSLCGFLCARKNQTAKTWAEEIAPQASNNDKKKLEALFEFTEQQINSPDLDIRLLLPDDEQSLNQRTEALASWSRGLLYGLGIGGLRKETVLDGDTQEFLKDAAKIAKMVHFPSNDSQEDEAAYNEIVEYLRMGLLLLYESLHPADSGPSL</sequence>
<dbReference type="AlphaFoldDB" id="A0A0E2YZA7"/>
<accession>A0A0E2YZA7</accession>
<dbReference type="OrthoDB" id="9783391at2"/>
<organism evidence="2 3">
    <name type="scientific">Nitrosococcus oceani C-27</name>
    <dbReference type="NCBI Taxonomy" id="314279"/>
    <lineage>
        <taxon>Bacteria</taxon>
        <taxon>Pseudomonadati</taxon>
        <taxon>Pseudomonadota</taxon>
        <taxon>Gammaproteobacteria</taxon>
        <taxon>Chromatiales</taxon>
        <taxon>Chromatiaceae</taxon>
        <taxon>Nitrosococcus</taxon>
    </lineage>
</organism>
<comment type="caution">
    <text evidence="2">The sequence shown here is derived from an EMBL/GenBank/DDBJ whole genome shotgun (WGS) entry which is preliminary data.</text>
</comment>
<evidence type="ECO:0000256" key="1">
    <source>
        <dbReference type="ARBA" id="ARBA00038308"/>
    </source>
</evidence>
<protein>
    <recommendedName>
        <fullName evidence="4">YecA family protein</fullName>
    </recommendedName>
</protein>
<reference evidence="2 3" key="1">
    <citation type="submission" date="2014-07" db="EMBL/GenBank/DDBJ databases">
        <title>Comparative analysis of Nitrosococcus oceani genome inventories of strains from Pacific and Atlantic gyres.</title>
        <authorList>
            <person name="Lim C.K."/>
            <person name="Wang L."/>
            <person name="Sayavedra-Soto L.A."/>
            <person name="Klotz M.G."/>
        </authorList>
    </citation>
    <scope>NUCLEOTIDE SEQUENCE [LARGE SCALE GENOMIC DNA]</scope>
    <source>
        <strain evidence="2 3">C-27</strain>
    </source>
</reference>
<gene>
    <name evidence="2" type="ORF">IB75_13700</name>
</gene>
<proteinExistence type="inferred from homology"/>
<dbReference type="HOGENOM" id="CLU_085336_0_0_6"/>
<dbReference type="Proteomes" id="UP000028839">
    <property type="component" value="Unassembled WGS sequence"/>
</dbReference>
<dbReference type="GO" id="GO:0005829">
    <property type="term" value="C:cytosol"/>
    <property type="evidence" value="ECO:0007669"/>
    <property type="project" value="TreeGrafter"/>
</dbReference>
<evidence type="ECO:0000313" key="3">
    <source>
        <dbReference type="Proteomes" id="UP000028839"/>
    </source>
</evidence>
<evidence type="ECO:0008006" key="4">
    <source>
        <dbReference type="Google" id="ProtNLM"/>
    </source>
</evidence>
<name>A0A0E2YZA7_9GAMM</name>
<evidence type="ECO:0000313" key="2">
    <source>
        <dbReference type="EMBL" id="KFI18554.1"/>
    </source>
</evidence>
<dbReference type="InterPro" id="IPR011978">
    <property type="entry name" value="YgfB-like"/>
</dbReference>
<dbReference type="InterPro" id="IPR036255">
    <property type="entry name" value="YgfB-like_sf"/>
</dbReference>
<dbReference type="Gene3D" id="1.20.120.740">
    <property type="entry name" value="YgfB uncharacterised protein family UPF0149, PF03695"/>
    <property type="match status" value="1"/>
</dbReference>
<dbReference type="PANTHER" id="PTHR37528:SF1">
    <property type="entry name" value="UPF0149 PROTEIN YGFB"/>
    <property type="match status" value="1"/>
</dbReference>
<comment type="similarity">
    <text evidence="1">Belongs to the UPF0149 family.</text>
</comment>
<dbReference type="EMBL" id="JPGN01000078">
    <property type="protein sequence ID" value="KFI18554.1"/>
    <property type="molecule type" value="Genomic_DNA"/>
</dbReference>
<dbReference type="SUPFAM" id="SSF101327">
    <property type="entry name" value="YgfB-like"/>
    <property type="match status" value="1"/>
</dbReference>
<dbReference type="Pfam" id="PF03695">
    <property type="entry name" value="UPF0149"/>
    <property type="match status" value="1"/>
</dbReference>